<name>A0AAN8XB06_HALRR</name>
<evidence type="ECO:0000256" key="1">
    <source>
        <dbReference type="ARBA" id="ARBA00010754"/>
    </source>
</evidence>
<organism evidence="3 4">
    <name type="scientific">Halocaridina rubra</name>
    <name type="common">Hawaiian red shrimp</name>
    <dbReference type="NCBI Taxonomy" id="373956"/>
    <lineage>
        <taxon>Eukaryota</taxon>
        <taxon>Metazoa</taxon>
        <taxon>Ecdysozoa</taxon>
        <taxon>Arthropoda</taxon>
        <taxon>Crustacea</taxon>
        <taxon>Multicrustacea</taxon>
        <taxon>Malacostraca</taxon>
        <taxon>Eumalacostraca</taxon>
        <taxon>Eucarida</taxon>
        <taxon>Decapoda</taxon>
        <taxon>Pleocyemata</taxon>
        <taxon>Caridea</taxon>
        <taxon>Atyoidea</taxon>
        <taxon>Atyidae</taxon>
        <taxon>Halocaridina</taxon>
    </lineage>
</organism>
<dbReference type="PANTHER" id="PTHR31784:SF2">
    <property type="entry name" value="BIOGENESIS OF LYSOSOME-RELATED ORGANELLES COMPLEX 1 SUBUNIT 5"/>
    <property type="match status" value="1"/>
</dbReference>
<dbReference type="EMBL" id="JAXCGZ010005695">
    <property type="protein sequence ID" value="KAK7081120.1"/>
    <property type="molecule type" value="Genomic_DNA"/>
</dbReference>
<gene>
    <name evidence="3" type="ORF">SK128_027946</name>
</gene>
<dbReference type="AlphaFoldDB" id="A0AAN8XB06"/>
<evidence type="ECO:0000313" key="4">
    <source>
        <dbReference type="Proteomes" id="UP001381693"/>
    </source>
</evidence>
<evidence type="ECO:0000256" key="2">
    <source>
        <dbReference type="ARBA" id="ARBA00019580"/>
    </source>
</evidence>
<dbReference type="GO" id="GO:0030133">
    <property type="term" value="C:transport vesicle"/>
    <property type="evidence" value="ECO:0007669"/>
    <property type="project" value="InterPro"/>
</dbReference>
<comment type="caution">
    <text evidence="3">The sequence shown here is derived from an EMBL/GenBank/DDBJ whole genome shotgun (WGS) entry which is preliminary data.</text>
</comment>
<evidence type="ECO:0000313" key="3">
    <source>
        <dbReference type="EMBL" id="KAK7081120.1"/>
    </source>
</evidence>
<reference evidence="3 4" key="1">
    <citation type="submission" date="2023-11" db="EMBL/GenBank/DDBJ databases">
        <title>Halocaridina rubra genome assembly.</title>
        <authorList>
            <person name="Smith C."/>
        </authorList>
    </citation>
    <scope>NUCLEOTIDE SEQUENCE [LARGE SCALE GENOMIC DNA]</scope>
    <source>
        <strain evidence="3">EP-1</strain>
        <tissue evidence="3">Whole</tissue>
    </source>
</reference>
<dbReference type="Proteomes" id="UP001381693">
    <property type="component" value="Unassembled WGS sequence"/>
</dbReference>
<dbReference type="GO" id="GO:0031083">
    <property type="term" value="C:BLOC-1 complex"/>
    <property type="evidence" value="ECO:0007669"/>
    <property type="project" value="InterPro"/>
</dbReference>
<accession>A0AAN8XB06</accession>
<dbReference type="PANTHER" id="PTHR31784">
    <property type="entry name" value="BIOGENESIS OF LYSOSOME-RELATED ORGANELLES COMPLEX 1 SUBUNIT 5"/>
    <property type="match status" value="1"/>
</dbReference>
<sequence>MAEAAKDVNEVFSRLFDHRPFLRGEIAYFKKEFEEKRGDREVEQLFKSLELITEIKEGQIEKIVGSSDDNLPRTIADIQVALHMCEDTLATDKQFNTEELLAKKRADRNSRLEAAQRDVDEKLKLLESSYQEKELALRQQYEHLEKSAGYTK</sequence>
<protein>
    <recommendedName>
        <fullName evidence="2">Biogenesis of lysosome-related organelles complex 1 subunit 5</fullName>
    </recommendedName>
</protein>
<comment type="similarity">
    <text evidence="1">Belongs to the BLOC1S5 family.</text>
</comment>
<dbReference type="Pfam" id="PF14942">
    <property type="entry name" value="Muted"/>
    <property type="match status" value="1"/>
</dbReference>
<dbReference type="InterPro" id="IPR017243">
    <property type="entry name" value="Bloc1s5"/>
</dbReference>
<proteinExistence type="inferred from homology"/>
<keyword evidence="4" id="KW-1185">Reference proteome</keyword>